<evidence type="ECO:0000313" key="2">
    <source>
        <dbReference type="EMBL" id="MBB3769603.1"/>
    </source>
</evidence>
<dbReference type="Proteomes" id="UP000533469">
    <property type="component" value="Unassembled WGS sequence"/>
</dbReference>
<accession>A0A839Z3Q8</accession>
<organism evidence="2 3">
    <name type="scientific">Ancylobacter tetraedralis</name>
    <dbReference type="NCBI Taxonomy" id="217068"/>
    <lineage>
        <taxon>Bacteria</taxon>
        <taxon>Pseudomonadati</taxon>
        <taxon>Pseudomonadota</taxon>
        <taxon>Alphaproteobacteria</taxon>
        <taxon>Hyphomicrobiales</taxon>
        <taxon>Xanthobacteraceae</taxon>
        <taxon>Ancylobacter</taxon>
    </lineage>
</organism>
<feature type="transmembrane region" description="Helical" evidence="1">
    <location>
        <begin position="554"/>
        <end position="575"/>
    </location>
</feature>
<dbReference type="EMBL" id="JACICD010000001">
    <property type="protein sequence ID" value="MBB3769603.1"/>
    <property type="molecule type" value="Genomic_DNA"/>
</dbReference>
<dbReference type="AlphaFoldDB" id="A0A839Z3Q8"/>
<proteinExistence type="predicted"/>
<protein>
    <submittedName>
        <fullName evidence="2">Uncharacterized protein</fullName>
    </submittedName>
</protein>
<reference evidence="2 3" key="1">
    <citation type="submission" date="2020-08" db="EMBL/GenBank/DDBJ databases">
        <title>Genomic Encyclopedia of Type Strains, Phase IV (KMG-IV): sequencing the most valuable type-strain genomes for metagenomic binning, comparative biology and taxonomic classification.</title>
        <authorList>
            <person name="Goeker M."/>
        </authorList>
    </citation>
    <scope>NUCLEOTIDE SEQUENCE [LARGE SCALE GENOMIC DNA]</scope>
    <source>
        <strain evidence="2 3">DSM 5895</strain>
    </source>
</reference>
<dbReference type="Gene3D" id="3.40.50.450">
    <property type="match status" value="1"/>
</dbReference>
<sequence length="641" mass="68496">MIPLPQKPELSLSIGLVGYHLADLPEAARASMVRSLGSTLAVIDEASRRHRNAHQGIFAPADPRLRLLAGLAEGADPAVLEALPAGWQGFALLPFARARCREALTPGTRGDRDLRPAFDAALVRATAVIELPEDGRGAESEAAGSARLDEFLVRQSDLLVAVWDGRPAMASGGTAQVVARALGEGIPVIWIAPDTDAPPRVITALADIDRAAELADATNGPIAAVIAALFALPRAREGRQLEAPTADVVERLREFYVERPPAATAWPVYSWLELGWRFWAWQRRIVHRDLDDTYKAWQGFFARAPEAGPFTREVRAVLVPRCVTAEALAAHYAMTCRSACVVTYLLAAVAVLLPLIGLLMAGGEGQVAGVAAHVHALTGSAGLVGGELAAIGLLALIVLRGRRGRWRDKARDYRALAQALRPLRFLGLLGAHDALRRPVDAPHQEDAWVVWYIRATLRELGPPGAVLGTAYQQAVLAAQTTDLTAQINHHQATARRLSAMERRLRLGVDRLFAGAGGLLLAFLAALAVICFFGPQPTPWQEPVVEGLYALKDWVGFFAALLPVFGLALAGFRFSGDFAGLAARSRATGDALRHLQPAYARALAVPELATSSAALSAIARAEMADSAAGRALDRARLPTLPV</sequence>
<keyword evidence="1" id="KW-0472">Membrane</keyword>
<gene>
    <name evidence="2" type="ORF">FHS55_000189</name>
</gene>
<keyword evidence="1" id="KW-0812">Transmembrane</keyword>
<feature type="transmembrane region" description="Helical" evidence="1">
    <location>
        <begin position="511"/>
        <end position="534"/>
    </location>
</feature>
<comment type="caution">
    <text evidence="2">The sequence shown here is derived from an EMBL/GenBank/DDBJ whole genome shotgun (WGS) entry which is preliminary data.</text>
</comment>
<name>A0A839Z3Q8_9HYPH</name>
<evidence type="ECO:0000256" key="1">
    <source>
        <dbReference type="SAM" id="Phobius"/>
    </source>
</evidence>
<evidence type="ECO:0000313" key="3">
    <source>
        <dbReference type="Proteomes" id="UP000533469"/>
    </source>
</evidence>
<keyword evidence="3" id="KW-1185">Reference proteome</keyword>
<keyword evidence="1" id="KW-1133">Transmembrane helix</keyword>
<feature type="transmembrane region" description="Helical" evidence="1">
    <location>
        <begin position="374"/>
        <end position="399"/>
    </location>
</feature>
<dbReference type="RefSeq" id="WP_183187812.1">
    <property type="nucleotide sequence ID" value="NZ_JACICD010000001.1"/>
</dbReference>
<feature type="transmembrane region" description="Helical" evidence="1">
    <location>
        <begin position="341"/>
        <end position="362"/>
    </location>
</feature>